<dbReference type="InterPro" id="IPR042217">
    <property type="entry name" value="T4SS_VirB10/TrbI"/>
</dbReference>
<dbReference type="Proteomes" id="UP000292958">
    <property type="component" value="Unassembled WGS sequence"/>
</dbReference>
<dbReference type="OrthoDB" id="99006at2"/>
<name>A0A4Q7YWJ1_9BACT</name>
<organism evidence="3 4">
    <name type="scientific">Edaphobacter modestus</name>
    <dbReference type="NCBI Taxonomy" id="388466"/>
    <lineage>
        <taxon>Bacteria</taxon>
        <taxon>Pseudomonadati</taxon>
        <taxon>Acidobacteriota</taxon>
        <taxon>Terriglobia</taxon>
        <taxon>Terriglobales</taxon>
        <taxon>Acidobacteriaceae</taxon>
        <taxon>Edaphobacter</taxon>
    </lineage>
</organism>
<dbReference type="EMBL" id="SHKW01000001">
    <property type="protein sequence ID" value="RZU41419.1"/>
    <property type="molecule type" value="Genomic_DNA"/>
</dbReference>
<comment type="caution">
    <text evidence="3">The sequence shown here is derived from an EMBL/GenBank/DDBJ whole genome shotgun (WGS) entry which is preliminary data.</text>
</comment>
<feature type="region of interest" description="Disordered" evidence="1">
    <location>
        <begin position="710"/>
        <end position="749"/>
    </location>
</feature>
<dbReference type="SUPFAM" id="SSF56925">
    <property type="entry name" value="OMPA-like"/>
    <property type="match status" value="1"/>
</dbReference>
<dbReference type="AlphaFoldDB" id="A0A4Q7YWJ1"/>
<evidence type="ECO:0000313" key="3">
    <source>
        <dbReference type="EMBL" id="RZU41419.1"/>
    </source>
</evidence>
<proteinExistence type="predicted"/>
<feature type="domain" description="LssY-like C-terminal" evidence="2">
    <location>
        <begin position="467"/>
        <end position="644"/>
    </location>
</feature>
<accession>A0A4Q7YWJ1</accession>
<reference evidence="3 4" key="1">
    <citation type="submission" date="2019-02" db="EMBL/GenBank/DDBJ databases">
        <title>Genomic Encyclopedia of Archaeal and Bacterial Type Strains, Phase II (KMG-II): from individual species to whole genera.</title>
        <authorList>
            <person name="Goeker M."/>
        </authorList>
    </citation>
    <scope>NUCLEOTIDE SEQUENCE [LARGE SCALE GENOMIC DNA]</scope>
    <source>
        <strain evidence="3 4">DSM 18101</strain>
    </source>
</reference>
<keyword evidence="4" id="KW-1185">Reference proteome</keyword>
<gene>
    <name evidence="3" type="ORF">BDD14_2941</name>
</gene>
<dbReference type="Gene3D" id="2.40.128.260">
    <property type="entry name" value="Type IV secretion system, VirB10/TraB/TrbI"/>
    <property type="match status" value="1"/>
</dbReference>
<dbReference type="Gene3D" id="2.40.160.20">
    <property type="match status" value="1"/>
</dbReference>
<feature type="region of interest" description="Disordered" evidence="1">
    <location>
        <begin position="652"/>
        <end position="673"/>
    </location>
</feature>
<dbReference type="InterPro" id="IPR025902">
    <property type="entry name" value="LssY-like-C_dom"/>
</dbReference>
<evidence type="ECO:0000259" key="2">
    <source>
        <dbReference type="Pfam" id="PF14067"/>
    </source>
</evidence>
<dbReference type="InterPro" id="IPR011250">
    <property type="entry name" value="OMP/PagP_B-barrel"/>
</dbReference>
<evidence type="ECO:0000313" key="4">
    <source>
        <dbReference type="Proteomes" id="UP000292958"/>
    </source>
</evidence>
<evidence type="ECO:0000256" key="1">
    <source>
        <dbReference type="SAM" id="MobiDB-lite"/>
    </source>
</evidence>
<dbReference type="Pfam" id="PF14067">
    <property type="entry name" value="LssY_C"/>
    <property type="match status" value="1"/>
</dbReference>
<protein>
    <submittedName>
        <fullName evidence="3">LssY-like putative type I secretion system component LssY</fullName>
    </submittedName>
</protein>
<sequence length="1023" mass="111830">MGLWSQDVVGLRRVRACSLWHWLLTGLLLTSFMHAQQKPSAVLSPITIARKPGHEDGQAQITEKGKTRKIAPHAVAAWRVRGEDGALVLILQPSKGDRAKQYVLRYYDLDSGRRRVLGVVPFSSGAVVETQASDDRWAFALSGPQQPEGTPIIVVGDDQAIPGRLVNANTPVFPDDTSLTYSQAGESKSAKLGVLLGTDLKEIYTPPRTAQAAPKYLQVFPNGEAMVELADGSVVKGRWTTNGETLDLSGLRTAYAVPISDLSPIKGVPAGQRFGVRLTQELSSRTTHEGSTVNAVTITPVVVDGVILIPQGAKLEGTVIQANNVGWGFKHETASLTIKWTKVTTPDGQALGIDARVYQVENAQEKVTDQGKIQGIRSTGTIGHTVQNGVLAFAGIDPIAYIFASASGSAVLGFAEPEILYHGGTELILENVRPLITATVYPPSVAPMENNAEGREQLQAFVQKLPFRTRTKGSNKVSDITNLVFIGEPAALQRAFAAAGWLPTDDLYAGSTFRTVKTLTGNQTYTQAPMSVLLLDERPPVLTLSKTTNTFMARHHLRVFPTEERYDGQTVLTSSSTQDIGIAFSKKQKTFIHVIDQHIDNERSKVVNDLMFTGCVESLDMVERPWVPRDAYNSTGDRLLTDGEAAVVRMNSCDNPRTTPATPAPPPNRTKRATRDTALTIRSDLYRGNLVYMGIAGALQAKNYLHSASELPPDTGAWRKTDASGADYRGYGSNPGLQRRQPGELPEPSAEDLTAIEKAKENHKWDPPRYEFALHGGYMHMREDYLSAVGLLEISSDPNKDAYFVFLADNVGDGWAAGGSVTVNSWKHFSNEFSYFRQQVKYQLGTTNVAIPPGTDVILDDSDLEAIPIGLVTRQFEYNLLIHATKPTSRWRPYAAVGPVFQLIALNGSPLKKPAGPFTLGLKNIGLIQAAFDFGNTPPLDGGGIFQFGLQYGAGIKYRVSPRIMLRADWRETWSKNPDIIADSYTDFDPNDLDETYTTDIIRVGPEKKFLQDRFTLGVAFTF</sequence>